<evidence type="ECO:0000313" key="2">
    <source>
        <dbReference type="Proteomes" id="UP001203036"/>
    </source>
</evidence>
<comment type="caution">
    <text evidence="1">The sequence shown here is derived from an EMBL/GenBank/DDBJ whole genome shotgun (WGS) entry which is preliminary data.</text>
</comment>
<protein>
    <submittedName>
        <fullName evidence="1">Uncharacterized protein</fullName>
    </submittedName>
</protein>
<reference evidence="1" key="1">
    <citation type="submission" date="2022-06" db="EMBL/GenBank/DDBJ databases">
        <title>Lutimaribacter sp. EGI FJ00013, a novel bacterium isolated from a salt lake sediment enrichment.</title>
        <authorList>
            <person name="Gao L."/>
            <person name="Fang B.-Z."/>
            <person name="Li W.-J."/>
        </authorList>
    </citation>
    <scope>NUCLEOTIDE SEQUENCE</scope>
    <source>
        <strain evidence="1">EGI FJ00013</strain>
    </source>
</reference>
<evidence type="ECO:0000313" key="1">
    <source>
        <dbReference type="EMBL" id="MCM2561727.1"/>
    </source>
</evidence>
<keyword evidence="2" id="KW-1185">Reference proteome</keyword>
<name>A0ACC5ZTR8_9RHOB</name>
<gene>
    <name evidence="1" type="ORF">M8744_06180</name>
</gene>
<accession>A0ACC5ZTR8</accession>
<organism evidence="1 2">
    <name type="scientific">Lutimaribacter degradans</name>
    <dbReference type="NCBI Taxonomy" id="2945989"/>
    <lineage>
        <taxon>Bacteria</taxon>
        <taxon>Pseudomonadati</taxon>
        <taxon>Pseudomonadota</taxon>
        <taxon>Alphaproteobacteria</taxon>
        <taxon>Rhodobacterales</taxon>
        <taxon>Roseobacteraceae</taxon>
        <taxon>Lutimaribacter</taxon>
    </lineage>
</organism>
<sequence>MLRLAVIFWLMMAGPLWAGAWPRGKGNVFVTALTYLTQNGTYSGIYAEWGLTDRLTLGLDVGHGVSGEEKAVAFLRLPMLERLSNHEFAWELGLGEIAGEKVIRPGLSWGKSVELAGRPGWIAVDSVAEMRTETLATDYKADLTLGLTVTDRRKIMMQFQAGVQSGDEPFLRLVPSITFGLSNRTQLEIGLTHDLLGVRDTGIKAAVWYEF</sequence>
<proteinExistence type="predicted"/>
<dbReference type="Proteomes" id="UP001203036">
    <property type="component" value="Unassembled WGS sequence"/>
</dbReference>
<dbReference type="EMBL" id="JAMQGO010000002">
    <property type="protein sequence ID" value="MCM2561727.1"/>
    <property type="molecule type" value="Genomic_DNA"/>
</dbReference>